<keyword evidence="7 13" id="KW-0805">Transcription regulation</keyword>
<feature type="compositionally biased region" description="Low complexity" evidence="14">
    <location>
        <begin position="648"/>
        <end position="665"/>
    </location>
</feature>
<dbReference type="InterPro" id="IPR048985">
    <property type="entry name" value="SSRP1_C"/>
</dbReference>
<feature type="DNA-binding region" description="HMG box" evidence="12">
    <location>
        <begin position="546"/>
        <end position="614"/>
    </location>
</feature>
<dbReference type="Pfam" id="PF21103">
    <property type="entry name" value="PH1_SSRP1-like"/>
    <property type="match status" value="1"/>
</dbReference>
<dbReference type="Gene3D" id="2.30.29.220">
    <property type="entry name" value="Structure-specific recognition protein (SSRP1)"/>
    <property type="match status" value="1"/>
</dbReference>
<evidence type="ECO:0000256" key="8">
    <source>
        <dbReference type="ARBA" id="ARBA00023125"/>
    </source>
</evidence>
<feature type="compositionally biased region" description="Basic and acidic residues" evidence="14">
    <location>
        <begin position="680"/>
        <end position="692"/>
    </location>
</feature>
<dbReference type="GO" id="GO:0035101">
    <property type="term" value="C:FACT complex"/>
    <property type="evidence" value="ECO:0007669"/>
    <property type="project" value="TreeGrafter"/>
</dbReference>
<dbReference type="Pfam" id="PF21092">
    <property type="entry name" value="SSRP1_C"/>
    <property type="match status" value="1"/>
</dbReference>
<dbReference type="CDD" id="cd13230">
    <property type="entry name" value="PH1_SSRP1-like"/>
    <property type="match status" value="1"/>
</dbReference>
<dbReference type="InterPro" id="IPR035417">
    <property type="entry name" value="SSRP1/POB3_N"/>
</dbReference>
<evidence type="ECO:0000256" key="2">
    <source>
        <dbReference type="ARBA" id="ARBA00010060"/>
    </source>
</evidence>
<evidence type="ECO:0000256" key="6">
    <source>
        <dbReference type="ARBA" id="ARBA00022763"/>
    </source>
</evidence>
<comment type="subcellular location">
    <subcellularLocation>
        <location evidence="1">Nucleus</location>
        <location evidence="1">Nucleolus</location>
    </subcellularLocation>
    <subcellularLocation>
        <location evidence="13">Nucleus</location>
    </subcellularLocation>
    <subcellularLocation>
        <location evidence="13">Chromosome</location>
    </subcellularLocation>
</comment>
<dbReference type="GO" id="GO:0005730">
    <property type="term" value="C:nucleolus"/>
    <property type="evidence" value="ECO:0007669"/>
    <property type="project" value="UniProtKB-SubCell"/>
</dbReference>
<feature type="compositionally biased region" description="Low complexity" evidence="14">
    <location>
        <begin position="498"/>
        <end position="509"/>
    </location>
</feature>
<evidence type="ECO:0000256" key="13">
    <source>
        <dbReference type="RuleBase" id="RU364013"/>
    </source>
</evidence>
<dbReference type="Pfam" id="PF03531">
    <property type="entry name" value="SSrecog"/>
    <property type="match status" value="1"/>
</dbReference>
<dbReference type="InterPro" id="IPR050454">
    <property type="entry name" value="RTT106/SSRP1_HistChap/FACT"/>
</dbReference>
<dbReference type="AlphaFoldDB" id="A0A7L3AUS2"/>
<dbReference type="PRINTS" id="PR00887">
    <property type="entry name" value="SSRCOGNITION"/>
</dbReference>
<dbReference type="PANTHER" id="PTHR45849">
    <property type="entry name" value="FACT COMPLEX SUBUNIT SSRP1"/>
    <property type="match status" value="1"/>
</dbReference>
<keyword evidence="5 13" id="KW-0235">DNA replication</keyword>
<evidence type="ECO:0000256" key="10">
    <source>
        <dbReference type="ARBA" id="ARBA00023204"/>
    </source>
</evidence>
<feature type="region of interest" description="Disordered" evidence="14">
    <location>
        <begin position="459"/>
        <end position="552"/>
    </location>
</feature>
<dbReference type="InterPro" id="IPR000969">
    <property type="entry name" value="SSRP1/POB3"/>
</dbReference>
<dbReference type="FunFam" id="2.30.29.30:FF:000098">
    <property type="entry name" value="Fact complex subunit ssrp1"/>
    <property type="match status" value="1"/>
</dbReference>
<keyword evidence="9 13" id="KW-0804">Transcription</keyword>
<dbReference type="Pfam" id="PF17292">
    <property type="entry name" value="POB3_N"/>
    <property type="match status" value="1"/>
</dbReference>
<dbReference type="FunFam" id="2.30.29.150:FF:000001">
    <property type="entry name" value="Fact complex subunit ssrp1"/>
    <property type="match status" value="1"/>
</dbReference>
<dbReference type="Proteomes" id="UP000536260">
    <property type="component" value="Unassembled WGS sequence"/>
</dbReference>
<gene>
    <name evidence="16" type="primary">Ssrp1</name>
    <name evidence="16" type="ORF">SYRPAR_R00506</name>
</gene>
<dbReference type="SUPFAM" id="SSF47095">
    <property type="entry name" value="HMG-box"/>
    <property type="match status" value="1"/>
</dbReference>
<comment type="function">
    <text evidence="13">Component of the FACT complex, a general chromatin factor that acts to reorganize nucleosomes. The FACT complex is involved in multiple processes that require DNA as a template such as mRNA elongation, DNA replication and DNA repair. During transcription elongation the FACT complex acts as a histone chaperone that both destabilizes and restores nucleosomal structure. It facilitates the passage of RNA polymerase II and transcription by promoting the dissociation of one histone H2A-H2B dimer from the nucleosome, then subsequently promotes the reestablishment of the nucleosome following the passage of RNA polymerase II.</text>
</comment>
<name>A0A7L3AUS2_9AVES</name>
<dbReference type="SUPFAM" id="SSF50729">
    <property type="entry name" value="PH domain-like"/>
    <property type="match status" value="1"/>
</dbReference>
<evidence type="ECO:0000256" key="14">
    <source>
        <dbReference type="SAM" id="MobiDB-lite"/>
    </source>
</evidence>
<dbReference type="GO" id="GO:0042393">
    <property type="term" value="F:histone binding"/>
    <property type="evidence" value="ECO:0007669"/>
    <property type="project" value="TreeGrafter"/>
</dbReference>
<dbReference type="GO" id="GO:0003677">
    <property type="term" value="F:DNA binding"/>
    <property type="evidence" value="ECO:0007669"/>
    <property type="project" value="UniProtKB-UniRule"/>
</dbReference>
<feature type="non-terminal residue" evidence="16">
    <location>
        <position position="1"/>
    </location>
</feature>
<dbReference type="PANTHER" id="PTHR45849:SF1">
    <property type="entry name" value="FACT COMPLEX SUBUNIT SSRP1"/>
    <property type="match status" value="1"/>
</dbReference>
<dbReference type="PROSITE" id="PS50118">
    <property type="entry name" value="HMG_BOX_2"/>
    <property type="match status" value="1"/>
</dbReference>
<evidence type="ECO:0000313" key="16">
    <source>
        <dbReference type="EMBL" id="NXT22924.1"/>
    </source>
</evidence>
<accession>A0A7L3AUS2</accession>
<evidence type="ECO:0000256" key="11">
    <source>
        <dbReference type="ARBA" id="ARBA00023242"/>
    </source>
</evidence>
<keyword evidence="11 12" id="KW-0539">Nucleus</keyword>
<keyword evidence="8 12" id="KW-0238">DNA-binding</keyword>
<feature type="domain" description="HMG box" evidence="15">
    <location>
        <begin position="546"/>
        <end position="614"/>
    </location>
</feature>
<dbReference type="InterPro" id="IPR048993">
    <property type="entry name" value="SSRP1-like_PH1"/>
</dbReference>
<evidence type="ECO:0000256" key="1">
    <source>
        <dbReference type="ARBA" id="ARBA00004604"/>
    </source>
</evidence>
<dbReference type="InterPro" id="IPR024954">
    <property type="entry name" value="SSRP1_DD"/>
</dbReference>
<dbReference type="GO" id="GO:0031491">
    <property type="term" value="F:nucleosome binding"/>
    <property type="evidence" value="ECO:0007669"/>
    <property type="project" value="TreeGrafter"/>
</dbReference>
<dbReference type="Gene3D" id="1.10.30.10">
    <property type="entry name" value="High mobility group box domain"/>
    <property type="match status" value="1"/>
</dbReference>
<evidence type="ECO:0000256" key="9">
    <source>
        <dbReference type="ARBA" id="ARBA00023163"/>
    </source>
</evidence>
<dbReference type="CDD" id="cd13231">
    <property type="entry name" value="PH2_SSRP1-like"/>
    <property type="match status" value="1"/>
</dbReference>
<organism evidence="16 17">
    <name type="scientific">Syrrhaptes paradoxus</name>
    <name type="common">Pallas's sandgrouse</name>
    <dbReference type="NCBI Taxonomy" id="302527"/>
    <lineage>
        <taxon>Eukaryota</taxon>
        <taxon>Metazoa</taxon>
        <taxon>Chordata</taxon>
        <taxon>Craniata</taxon>
        <taxon>Vertebrata</taxon>
        <taxon>Euteleostomi</taxon>
        <taxon>Archelosauria</taxon>
        <taxon>Archosauria</taxon>
        <taxon>Dinosauria</taxon>
        <taxon>Saurischia</taxon>
        <taxon>Theropoda</taxon>
        <taxon>Coelurosauria</taxon>
        <taxon>Aves</taxon>
        <taxon>Neognathae</taxon>
        <taxon>Neoaves</taxon>
        <taxon>Columbimorphae</taxon>
        <taxon>Pterocliformes</taxon>
        <taxon>Pteroclidae</taxon>
        <taxon>Syrrhaptes</taxon>
    </lineage>
</organism>
<sequence length="707" mass="79501">MADTLEFNEIYQEVKGSMNDGRLRLSRQGVIFKNSKTGKVDNIQASELAEGVWRRVALGHGLKLLTKNGHVYKYDGFRESVSPPASALPGLSLPWQLLSFDIGEQPVFEIPLSNVSQCTTGKNEVTLEFHQNDDAEVSLMEVRFYVPPTQEDGVDPVEVSGGQRADGGWLGPGCNSRPSQAFAQNVLSKADVIQATGDAICIFRELQCLTPRGRYDIRIYPTFLHLHGKTFDYKIPYTTVLRLFLLPHKDQRQMFFVISLDSPIKQGQTRYHFLILLFSKDEDISLTLNMNEEEVEKRFEGRLTKNMSGSLYEMVSRVMKALVNRKITVPGNFQGHSGAQCITCSYKASSGLLYPLERGFIYVHKPPVHIRFDEISFVNFARGTTTTRSFDFEIETKQGTQYTFSSIEREEYGKLFDFVNAKKLNIKNRGLKEGMKQSYDEYADSDEDQHDAYLERMKEEGKIREENANDSSDGSGEETDESFNPGEEDDDVAEEFDSNASASSSSGNGDSDRDEKKPAKKAKVVKDRKPRKKHLESKKGKDPNAPKRPMSAYMLWLNANREKIKSDHPGISITDLSKKGGELWKAMSKEKKEEWDRKAEDARRDYEKAMKEYSVGGKSESSRAERSKKKKKKQEKQLKGKAEKKGASSKSSSSTKSPAKSASESFKSKEFVSSDESSSEESKKEDSEDERAASPPPSSEESASGSD</sequence>
<evidence type="ECO:0000256" key="3">
    <source>
        <dbReference type="ARBA" id="ARBA00016104"/>
    </source>
</evidence>
<dbReference type="InterPro" id="IPR011993">
    <property type="entry name" value="PH-like_dom_sf"/>
</dbReference>
<dbReference type="InterPro" id="IPR038167">
    <property type="entry name" value="SSRP1_sf"/>
</dbReference>
<dbReference type="FunFam" id="2.30.29.30:FF:000119">
    <property type="entry name" value="FACT complex subunit SSRP1"/>
    <property type="match status" value="1"/>
</dbReference>
<dbReference type="EMBL" id="VZTO01012252">
    <property type="protein sequence ID" value="NXT22924.1"/>
    <property type="molecule type" value="Genomic_DNA"/>
</dbReference>
<dbReference type="Gene3D" id="2.30.29.150">
    <property type="match status" value="1"/>
</dbReference>
<protein>
    <recommendedName>
        <fullName evidence="3 13">FACT complex subunit SSRP1</fullName>
    </recommendedName>
</protein>
<dbReference type="SMART" id="SM00398">
    <property type="entry name" value="HMG"/>
    <property type="match status" value="1"/>
</dbReference>
<keyword evidence="4 13" id="KW-0158">Chromosome</keyword>
<dbReference type="Pfam" id="PF00505">
    <property type="entry name" value="HMG_box"/>
    <property type="match status" value="1"/>
</dbReference>
<dbReference type="Gene3D" id="2.30.29.30">
    <property type="entry name" value="Pleckstrin-homology domain (PH domain)/Phosphotyrosine-binding domain (PTB)"/>
    <property type="match status" value="2"/>
</dbReference>
<keyword evidence="6 13" id="KW-0227">DNA damage</keyword>
<comment type="similarity">
    <text evidence="2 13">Belongs to the SSRP1 family.</text>
</comment>
<feature type="compositionally biased region" description="Basic residues" evidence="14">
    <location>
        <begin position="518"/>
        <end position="536"/>
    </location>
</feature>
<proteinExistence type="inferred from homology"/>
<keyword evidence="10 13" id="KW-0234">DNA repair</keyword>
<evidence type="ECO:0000259" key="15">
    <source>
        <dbReference type="PROSITE" id="PS50118"/>
    </source>
</evidence>
<feature type="region of interest" description="Disordered" evidence="14">
    <location>
        <begin position="610"/>
        <end position="707"/>
    </location>
</feature>
<dbReference type="SMART" id="SM01287">
    <property type="entry name" value="Rtt106"/>
    <property type="match status" value="1"/>
</dbReference>
<dbReference type="InterPro" id="IPR009071">
    <property type="entry name" value="HMG_box_dom"/>
</dbReference>
<dbReference type="GO" id="GO:0006281">
    <property type="term" value="P:DNA repair"/>
    <property type="evidence" value="ECO:0007669"/>
    <property type="project" value="UniProtKB-KW"/>
</dbReference>
<reference evidence="16 17" key="1">
    <citation type="submission" date="2019-09" db="EMBL/GenBank/DDBJ databases">
        <title>Bird 10,000 Genomes (B10K) Project - Family phase.</title>
        <authorList>
            <person name="Zhang G."/>
        </authorList>
    </citation>
    <scope>NUCLEOTIDE SEQUENCE [LARGE SCALE GENOMIC DNA]</scope>
    <source>
        <strain evidence="16">B10K-DU-003-42</strain>
        <tissue evidence="16">Mixed tissue sample</tissue>
    </source>
</reference>
<comment type="caution">
    <text evidence="16">The sequence shown here is derived from an EMBL/GenBank/DDBJ whole genome shotgun (WGS) entry which is preliminary data.</text>
</comment>
<evidence type="ECO:0000256" key="7">
    <source>
        <dbReference type="ARBA" id="ARBA00023015"/>
    </source>
</evidence>
<evidence type="ECO:0000256" key="5">
    <source>
        <dbReference type="ARBA" id="ARBA00022705"/>
    </source>
</evidence>
<dbReference type="Pfam" id="PF08512">
    <property type="entry name" value="Rttp106-like_middle"/>
    <property type="match status" value="1"/>
</dbReference>
<feature type="non-terminal residue" evidence="16">
    <location>
        <position position="707"/>
    </location>
</feature>
<dbReference type="InterPro" id="IPR013719">
    <property type="entry name" value="RTT106/SPT16-like_middle_dom"/>
</dbReference>
<evidence type="ECO:0000313" key="17">
    <source>
        <dbReference type="Proteomes" id="UP000536260"/>
    </source>
</evidence>
<dbReference type="FunFam" id="1.10.30.10:FF:000072">
    <property type="entry name" value="FACT complex subunit SSRP1"/>
    <property type="match status" value="1"/>
</dbReference>
<evidence type="ECO:0000256" key="4">
    <source>
        <dbReference type="ARBA" id="ARBA00022454"/>
    </source>
</evidence>
<dbReference type="CDD" id="cd21994">
    <property type="entry name" value="HMG-box_SSRP1-like"/>
    <property type="match status" value="1"/>
</dbReference>
<dbReference type="GO" id="GO:1902275">
    <property type="term" value="P:regulation of chromatin organization"/>
    <property type="evidence" value="ECO:0007669"/>
    <property type="project" value="TreeGrafter"/>
</dbReference>
<feature type="compositionally biased region" description="Basic and acidic residues" evidence="14">
    <location>
        <begin position="635"/>
        <end position="646"/>
    </location>
</feature>
<keyword evidence="17" id="KW-1185">Reference proteome</keyword>
<feature type="compositionally biased region" description="Acidic residues" evidence="14">
    <location>
        <begin position="475"/>
        <end position="497"/>
    </location>
</feature>
<evidence type="ECO:0000256" key="12">
    <source>
        <dbReference type="PROSITE-ProRule" id="PRU00267"/>
    </source>
</evidence>
<dbReference type="GO" id="GO:0006260">
    <property type="term" value="P:DNA replication"/>
    <property type="evidence" value="ECO:0007669"/>
    <property type="project" value="UniProtKB-KW"/>
</dbReference>
<dbReference type="InterPro" id="IPR036910">
    <property type="entry name" value="HMG_box_dom_sf"/>
</dbReference>